<dbReference type="InterPro" id="IPR037523">
    <property type="entry name" value="VOC_core"/>
</dbReference>
<accession>A0A7W7WKV0</accession>
<dbReference type="PANTHER" id="PTHR33993">
    <property type="entry name" value="GLYOXALASE-RELATED"/>
    <property type="match status" value="1"/>
</dbReference>
<dbReference type="InterPro" id="IPR052164">
    <property type="entry name" value="Anthracycline_SecMetBiosynth"/>
</dbReference>
<evidence type="ECO:0000259" key="1">
    <source>
        <dbReference type="PROSITE" id="PS51819"/>
    </source>
</evidence>
<reference evidence="2 3" key="1">
    <citation type="submission" date="2020-08" db="EMBL/GenBank/DDBJ databases">
        <title>Sequencing the genomes of 1000 actinobacteria strains.</title>
        <authorList>
            <person name="Klenk H.-P."/>
        </authorList>
    </citation>
    <scope>NUCLEOTIDE SEQUENCE [LARGE SCALE GENOMIC DNA]</scope>
    <source>
        <strain evidence="2 3">DSM 44786</strain>
    </source>
</reference>
<protein>
    <recommendedName>
        <fullName evidence="1">VOC domain-containing protein</fullName>
    </recommendedName>
</protein>
<name>A0A7W7WKV0_9ACTN</name>
<comment type="caution">
    <text evidence="2">The sequence shown here is derived from an EMBL/GenBank/DDBJ whole genome shotgun (WGS) entry which is preliminary data.</text>
</comment>
<gene>
    <name evidence="2" type="ORF">F4556_005604</name>
</gene>
<keyword evidence="3" id="KW-1185">Reference proteome</keyword>
<evidence type="ECO:0000313" key="3">
    <source>
        <dbReference type="Proteomes" id="UP000573327"/>
    </source>
</evidence>
<dbReference type="EMBL" id="JACHJR010000001">
    <property type="protein sequence ID" value="MBB4950069.1"/>
    <property type="molecule type" value="Genomic_DNA"/>
</dbReference>
<dbReference type="AlphaFoldDB" id="A0A7W7WKV0"/>
<dbReference type="Pfam" id="PF00903">
    <property type="entry name" value="Glyoxalase"/>
    <property type="match status" value="2"/>
</dbReference>
<dbReference type="RefSeq" id="WP_184920915.1">
    <property type="nucleotide sequence ID" value="NZ_JACHJR010000001.1"/>
</dbReference>
<dbReference type="CDD" id="cd07247">
    <property type="entry name" value="SgaA_N_like"/>
    <property type="match status" value="2"/>
</dbReference>
<evidence type="ECO:0000313" key="2">
    <source>
        <dbReference type="EMBL" id="MBB4950069.1"/>
    </source>
</evidence>
<dbReference type="Proteomes" id="UP000573327">
    <property type="component" value="Unassembled WGS sequence"/>
</dbReference>
<proteinExistence type="predicted"/>
<feature type="domain" description="VOC" evidence="1">
    <location>
        <begin position="10"/>
        <end position="123"/>
    </location>
</feature>
<dbReference type="PANTHER" id="PTHR33993:SF10">
    <property type="entry name" value="CONSERVED PROTEIN"/>
    <property type="match status" value="1"/>
</dbReference>
<feature type="domain" description="VOC" evidence="1">
    <location>
        <begin position="137"/>
        <end position="253"/>
    </location>
</feature>
<dbReference type="Gene3D" id="3.10.180.10">
    <property type="entry name" value="2,3-Dihydroxybiphenyl 1,2-Dioxygenase, domain 1"/>
    <property type="match status" value="2"/>
</dbReference>
<sequence length="255" mass="26660">MLTTDYRTGSPNWLDLGSPDTAAAAAFYGAVLGWTFRSAGPEAGGYGFFQLDGRTVAALGPLTEEGAQSAWTLYFATPDVDATAKTAEQAGGTVRVEPGDVFDAGRMAALTDPQGGRFAVWQAGRTAGLDLAGAPGSFCWAELHTPDSAVAVAFYRALFGWRTEQVEVPGMTYTVVSVAEGDQQDASFGGIAPSEHSEAGWLPYFEVADPDAVIERAVAGGGEVLLPGMDAPGIGRMAWLHDPFGARFAVIRSEA</sequence>
<dbReference type="SUPFAM" id="SSF54593">
    <property type="entry name" value="Glyoxalase/Bleomycin resistance protein/Dihydroxybiphenyl dioxygenase"/>
    <property type="match status" value="2"/>
</dbReference>
<dbReference type="InterPro" id="IPR004360">
    <property type="entry name" value="Glyas_Fos-R_dOase_dom"/>
</dbReference>
<organism evidence="2 3">
    <name type="scientific">Kitasatospora gansuensis</name>
    <dbReference type="NCBI Taxonomy" id="258050"/>
    <lineage>
        <taxon>Bacteria</taxon>
        <taxon>Bacillati</taxon>
        <taxon>Actinomycetota</taxon>
        <taxon>Actinomycetes</taxon>
        <taxon>Kitasatosporales</taxon>
        <taxon>Streptomycetaceae</taxon>
        <taxon>Kitasatospora</taxon>
    </lineage>
</organism>
<dbReference type="PROSITE" id="PS51819">
    <property type="entry name" value="VOC"/>
    <property type="match status" value="2"/>
</dbReference>
<dbReference type="InterPro" id="IPR029068">
    <property type="entry name" value="Glyas_Bleomycin-R_OHBP_Dase"/>
</dbReference>